<dbReference type="Pfam" id="PF09339">
    <property type="entry name" value="HTH_IclR"/>
    <property type="match status" value="1"/>
</dbReference>
<proteinExistence type="predicted"/>
<dbReference type="InterPro" id="IPR036390">
    <property type="entry name" value="WH_DNA-bd_sf"/>
</dbReference>
<dbReference type="Gene3D" id="1.10.10.10">
    <property type="entry name" value="Winged helix-like DNA-binding domain superfamily/Winged helix DNA-binding domain"/>
    <property type="match status" value="1"/>
</dbReference>
<sequence>MEMELDSEAVPASIEFDAVFIDVLEQLWTAFNEEREEPWSLAKLSKRSALPMSTLRRALTDLESADLVRFEVADDGRGYAALSEEGALLSEELFGFVMSKQSQ</sequence>
<accession>A0ABP2PMU9</accession>
<feature type="domain" description="HTH iclR-type" evidence="1">
    <location>
        <begin position="34"/>
        <end position="69"/>
    </location>
</feature>
<dbReference type="EMBL" id="AKAU01000108">
    <property type="protein sequence ID" value="EIM99051.1"/>
    <property type="molecule type" value="Genomic_DNA"/>
</dbReference>
<dbReference type="SUPFAM" id="SSF46785">
    <property type="entry name" value="Winged helix' DNA-binding domain"/>
    <property type="match status" value="1"/>
</dbReference>
<keyword evidence="3" id="KW-1185">Reference proteome</keyword>
<name>A0ABP2PMU9_9BURK</name>
<reference evidence="2 3" key="1">
    <citation type="journal article" date="2012" name="J. Bacteriol.">
        <title>Draft Genome Sequence of the Soil Bacterium Burkholderia terrae Strain BS001, Which Interacts with Fungal Surface Structures.</title>
        <authorList>
            <person name="Nazir R."/>
            <person name="Hansen M.A."/>
            <person name="Sorensen S."/>
            <person name="van Elsas J.D."/>
        </authorList>
    </citation>
    <scope>NUCLEOTIDE SEQUENCE [LARGE SCALE GENOMIC DNA]</scope>
    <source>
        <strain evidence="2 3">BS001</strain>
    </source>
</reference>
<dbReference type="InterPro" id="IPR005471">
    <property type="entry name" value="Tscrpt_reg_IclR_N"/>
</dbReference>
<dbReference type="Proteomes" id="UP000004980">
    <property type="component" value="Unassembled WGS sequence"/>
</dbReference>
<protein>
    <recommendedName>
        <fullName evidence="1">HTH iclR-type domain-containing protein</fullName>
    </recommendedName>
</protein>
<evidence type="ECO:0000259" key="1">
    <source>
        <dbReference type="Pfam" id="PF09339"/>
    </source>
</evidence>
<gene>
    <name evidence="2" type="ORF">WQE_21786</name>
</gene>
<dbReference type="InterPro" id="IPR036388">
    <property type="entry name" value="WH-like_DNA-bd_sf"/>
</dbReference>
<comment type="caution">
    <text evidence="2">The sequence shown here is derived from an EMBL/GenBank/DDBJ whole genome shotgun (WGS) entry which is preliminary data.</text>
</comment>
<organism evidence="2 3">
    <name type="scientific">Paraburkholderia hospita</name>
    <dbReference type="NCBI Taxonomy" id="169430"/>
    <lineage>
        <taxon>Bacteria</taxon>
        <taxon>Pseudomonadati</taxon>
        <taxon>Pseudomonadota</taxon>
        <taxon>Betaproteobacteria</taxon>
        <taxon>Burkholderiales</taxon>
        <taxon>Burkholderiaceae</taxon>
        <taxon>Paraburkholderia</taxon>
    </lineage>
</organism>
<evidence type="ECO:0000313" key="2">
    <source>
        <dbReference type="EMBL" id="EIM99051.1"/>
    </source>
</evidence>
<evidence type="ECO:0000313" key="3">
    <source>
        <dbReference type="Proteomes" id="UP000004980"/>
    </source>
</evidence>